<evidence type="ECO:0000256" key="4">
    <source>
        <dbReference type="ARBA" id="ARBA00023136"/>
    </source>
</evidence>
<keyword evidence="3 5" id="KW-1133">Transmembrane helix</keyword>
<feature type="transmembrane region" description="Helical" evidence="5">
    <location>
        <begin position="337"/>
        <end position="357"/>
    </location>
</feature>
<protein>
    <submittedName>
        <fullName evidence="8">MFS transporter</fullName>
    </submittedName>
</protein>
<evidence type="ECO:0000256" key="1">
    <source>
        <dbReference type="ARBA" id="ARBA00004651"/>
    </source>
</evidence>
<reference evidence="8 10" key="2">
    <citation type="submission" date="2020-02" db="EMBL/GenBank/DDBJ databases">
        <title>The WGS of Modestobacter muralis DSM 100205.</title>
        <authorList>
            <person name="Jiang Z."/>
        </authorList>
    </citation>
    <scope>NUCLEOTIDE SEQUENCE [LARGE SCALE GENOMIC DNA]</scope>
    <source>
        <strain evidence="8 10">DSM 100205</strain>
    </source>
</reference>
<dbReference type="Proteomes" id="UP000471152">
    <property type="component" value="Unassembled WGS sequence"/>
</dbReference>
<gene>
    <name evidence="8" type="ORF">G3R41_19090</name>
    <name evidence="7" type="ORF">GCU67_18440</name>
</gene>
<reference evidence="7 9" key="1">
    <citation type="submission" date="2020-01" db="EMBL/GenBank/DDBJ databases">
        <title>the WGS Modestobacter muralis CPCC 204518.</title>
        <authorList>
            <person name="Jiang Z."/>
        </authorList>
    </citation>
    <scope>NUCLEOTIDE SEQUENCE [LARGE SCALE GENOMIC DNA]</scope>
    <source>
        <strain evidence="7 9">DSM 100205</strain>
    </source>
</reference>
<evidence type="ECO:0000256" key="5">
    <source>
        <dbReference type="SAM" id="Phobius"/>
    </source>
</evidence>
<feature type="domain" description="Major facilitator superfamily (MFS) profile" evidence="6">
    <location>
        <begin position="1"/>
        <end position="396"/>
    </location>
</feature>
<feature type="transmembrane region" description="Helical" evidence="5">
    <location>
        <begin position="221"/>
        <end position="238"/>
    </location>
</feature>
<proteinExistence type="predicted"/>
<dbReference type="EMBL" id="JAAGWB010000057">
    <property type="protein sequence ID" value="NEN53017.1"/>
    <property type="molecule type" value="Genomic_DNA"/>
</dbReference>
<keyword evidence="9" id="KW-1185">Reference proteome</keyword>
<organism evidence="8 10">
    <name type="scientific">Modestobacter muralis</name>
    <dbReference type="NCBI Taxonomy" id="1608614"/>
    <lineage>
        <taxon>Bacteria</taxon>
        <taxon>Bacillati</taxon>
        <taxon>Actinomycetota</taxon>
        <taxon>Actinomycetes</taxon>
        <taxon>Geodermatophilales</taxon>
        <taxon>Geodermatophilaceae</taxon>
        <taxon>Modestobacter</taxon>
    </lineage>
</organism>
<evidence type="ECO:0000313" key="8">
    <source>
        <dbReference type="EMBL" id="NEN53017.1"/>
    </source>
</evidence>
<sequence>MTSTDARRAPGPAQVEAAKRGVYTAFVGAGFAFASWASRIPAVRDRLDLDPAALGLVLLAIAAGSVIGLPLAGTVIARLGSRRTVVVMSLVLAAALGVVAVGSVTGVAVLVVGLFVMGLANGAWDVAMNVQGAVVERHLGRATMSRFHAGFSFGTVAGALLGAAMVHLGVGVPVHLAGVAVLIVLVVPVSVRGFVSDVHVDADGEPAATGSALTAWREPRTWLIGVVVLAFSFAEGTANDWLGVALIDDHGTSETTGTLGFALFLTAMTVARWFGGPVLDRYGRVQVIRLLAGLAVVGLLLFVFGSPVLAFVGALLWGAGASLGFPTGMSAAADEPAAAAARVSVVASIGYCAFLAGPPLIGLLGQQVTVLRALTVVAVLLGIAALVAGALRPPAEATGTPV</sequence>
<evidence type="ECO:0000313" key="9">
    <source>
        <dbReference type="Proteomes" id="UP000468828"/>
    </source>
</evidence>
<comment type="caution">
    <text evidence="8">The sequence shown here is derived from an EMBL/GenBank/DDBJ whole genome shotgun (WGS) entry which is preliminary data.</text>
</comment>
<evidence type="ECO:0000313" key="7">
    <source>
        <dbReference type="EMBL" id="NEK96129.1"/>
    </source>
</evidence>
<feature type="transmembrane region" description="Helical" evidence="5">
    <location>
        <begin position="107"/>
        <end position="127"/>
    </location>
</feature>
<comment type="subcellular location">
    <subcellularLocation>
        <location evidence="1">Cell membrane</location>
        <topology evidence="1">Multi-pass membrane protein</topology>
    </subcellularLocation>
</comment>
<dbReference type="Gene3D" id="1.20.1250.20">
    <property type="entry name" value="MFS general substrate transporter like domains"/>
    <property type="match status" value="2"/>
</dbReference>
<dbReference type="GO" id="GO:0005886">
    <property type="term" value="C:plasma membrane"/>
    <property type="evidence" value="ECO:0007669"/>
    <property type="project" value="UniProtKB-SubCell"/>
</dbReference>
<dbReference type="RefSeq" id="WP_163612814.1">
    <property type="nucleotide sequence ID" value="NZ_JAAGWB010000057.1"/>
</dbReference>
<dbReference type="PROSITE" id="PS50850">
    <property type="entry name" value="MFS"/>
    <property type="match status" value="1"/>
</dbReference>
<dbReference type="PANTHER" id="PTHR23514">
    <property type="entry name" value="BYPASS OF STOP CODON PROTEIN 6"/>
    <property type="match status" value="1"/>
</dbReference>
<dbReference type="PANTHER" id="PTHR23514:SF13">
    <property type="entry name" value="INNER MEMBRANE PROTEIN YBJJ"/>
    <property type="match status" value="1"/>
</dbReference>
<feature type="transmembrane region" description="Helical" evidence="5">
    <location>
        <begin position="369"/>
        <end position="391"/>
    </location>
</feature>
<dbReference type="EMBL" id="JAAGWH010000055">
    <property type="protein sequence ID" value="NEK96129.1"/>
    <property type="molecule type" value="Genomic_DNA"/>
</dbReference>
<dbReference type="InterPro" id="IPR020846">
    <property type="entry name" value="MFS_dom"/>
</dbReference>
<feature type="transmembrane region" description="Helical" evidence="5">
    <location>
        <begin position="287"/>
        <end position="317"/>
    </location>
</feature>
<dbReference type="InterPro" id="IPR051788">
    <property type="entry name" value="MFS_Transporter"/>
</dbReference>
<feature type="transmembrane region" description="Helical" evidence="5">
    <location>
        <begin position="258"/>
        <end position="275"/>
    </location>
</feature>
<name>A0A6P0HAV8_9ACTN</name>
<dbReference type="GO" id="GO:0022857">
    <property type="term" value="F:transmembrane transporter activity"/>
    <property type="evidence" value="ECO:0007669"/>
    <property type="project" value="InterPro"/>
</dbReference>
<keyword evidence="2 5" id="KW-0812">Transmembrane</keyword>
<keyword evidence="4 5" id="KW-0472">Membrane</keyword>
<dbReference type="AlphaFoldDB" id="A0A6P0HAV8"/>
<dbReference type="InterPro" id="IPR011701">
    <property type="entry name" value="MFS"/>
</dbReference>
<evidence type="ECO:0000256" key="3">
    <source>
        <dbReference type="ARBA" id="ARBA00022989"/>
    </source>
</evidence>
<feature type="transmembrane region" description="Helical" evidence="5">
    <location>
        <begin position="21"/>
        <end position="40"/>
    </location>
</feature>
<evidence type="ECO:0000256" key="2">
    <source>
        <dbReference type="ARBA" id="ARBA00022692"/>
    </source>
</evidence>
<accession>A0A6P0HAV8</accession>
<evidence type="ECO:0000259" key="6">
    <source>
        <dbReference type="PROSITE" id="PS50850"/>
    </source>
</evidence>
<dbReference type="SUPFAM" id="SSF103473">
    <property type="entry name" value="MFS general substrate transporter"/>
    <property type="match status" value="1"/>
</dbReference>
<feature type="transmembrane region" description="Helical" evidence="5">
    <location>
        <begin position="52"/>
        <end position="72"/>
    </location>
</feature>
<feature type="transmembrane region" description="Helical" evidence="5">
    <location>
        <begin position="84"/>
        <end position="101"/>
    </location>
</feature>
<feature type="transmembrane region" description="Helical" evidence="5">
    <location>
        <begin position="174"/>
        <end position="195"/>
    </location>
</feature>
<dbReference type="Proteomes" id="UP000468828">
    <property type="component" value="Unassembled WGS sequence"/>
</dbReference>
<evidence type="ECO:0000313" key="10">
    <source>
        <dbReference type="Proteomes" id="UP000471152"/>
    </source>
</evidence>
<dbReference type="InterPro" id="IPR036259">
    <property type="entry name" value="MFS_trans_sf"/>
</dbReference>
<feature type="transmembrane region" description="Helical" evidence="5">
    <location>
        <begin position="147"/>
        <end position="168"/>
    </location>
</feature>
<dbReference type="Pfam" id="PF07690">
    <property type="entry name" value="MFS_1"/>
    <property type="match status" value="1"/>
</dbReference>
<dbReference type="CDD" id="cd17393">
    <property type="entry name" value="MFS_MosC_like"/>
    <property type="match status" value="1"/>
</dbReference>